<reference evidence="8 11" key="2">
    <citation type="submission" date="2023-11" db="EMBL/GenBank/DDBJ databases">
        <title>Plant-associative lifestyle of Vibrio porteresiae and its evolutionary dynamics.</title>
        <authorList>
            <person name="Rameshkumar N."/>
            <person name="Kirti K."/>
        </authorList>
    </citation>
    <scope>NUCLEOTIDE SEQUENCE [LARGE SCALE GENOMIC DNA]</scope>
    <source>
        <strain evidence="8 11">MSSRF38</strain>
    </source>
</reference>
<dbReference type="GO" id="GO:0005886">
    <property type="term" value="C:plasma membrane"/>
    <property type="evidence" value="ECO:0007669"/>
    <property type="project" value="UniProtKB-SubCell"/>
</dbReference>
<evidence type="ECO:0000313" key="10">
    <source>
        <dbReference type="Proteomes" id="UP000196125"/>
    </source>
</evidence>
<evidence type="ECO:0000256" key="6">
    <source>
        <dbReference type="ARBA" id="ARBA00022970"/>
    </source>
</evidence>
<dbReference type="GO" id="GO:0015424">
    <property type="term" value="F:ABC-type amino acid transporter activity"/>
    <property type="evidence" value="ECO:0007669"/>
    <property type="project" value="InterPro"/>
</dbReference>
<dbReference type="SUPFAM" id="SSF52540">
    <property type="entry name" value="P-loop containing nucleoside triphosphate hydrolases"/>
    <property type="match status" value="1"/>
</dbReference>
<dbReference type="PROSITE" id="PS50893">
    <property type="entry name" value="ABC_TRANSPORTER_2"/>
    <property type="match status" value="1"/>
</dbReference>
<dbReference type="GO" id="GO:0016887">
    <property type="term" value="F:ATP hydrolysis activity"/>
    <property type="evidence" value="ECO:0007669"/>
    <property type="project" value="InterPro"/>
</dbReference>
<dbReference type="NCBIfam" id="NF007908">
    <property type="entry name" value="PRK10619.1"/>
    <property type="match status" value="1"/>
</dbReference>
<dbReference type="PROSITE" id="PS00211">
    <property type="entry name" value="ABC_TRANSPORTER_1"/>
    <property type="match status" value="1"/>
</dbReference>
<protein>
    <submittedName>
        <fullName evidence="8">Histidine ABC transporter ATP-binding protein HisP</fullName>
    </submittedName>
    <submittedName>
        <fullName evidence="9">Histidine transport ATP-binding protein HisP</fullName>
    </submittedName>
</protein>
<dbReference type="InterPro" id="IPR027417">
    <property type="entry name" value="P-loop_NTPase"/>
</dbReference>
<dbReference type="RefSeq" id="WP_087481136.1">
    <property type="nucleotide sequence ID" value="NZ_AP024884.1"/>
</dbReference>
<evidence type="ECO:0000313" key="11">
    <source>
        <dbReference type="Proteomes" id="UP001283366"/>
    </source>
</evidence>
<dbReference type="InterPro" id="IPR030679">
    <property type="entry name" value="ABC_ATPase_HisP-typ"/>
</dbReference>
<dbReference type="FunFam" id="3.40.50.300:FF:000020">
    <property type="entry name" value="Amino acid ABC transporter ATP-binding component"/>
    <property type="match status" value="1"/>
</dbReference>
<dbReference type="InterPro" id="IPR003439">
    <property type="entry name" value="ABC_transporter-like_ATP-bd"/>
</dbReference>
<comment type="subcellular location">
    <subcellularLocation>
        <location evidence="1">Cell inner membrane</location>
        <topology evidence="1">Peripheral membrane protein</topology>
    </subcellularLocation>
</comment>
<dbReference type="Pfam" id="PF00005">
    <property type="entry name" value="ABC_tran"/>
    <property type="match status" value="1"/>
</dbReference>
<evidence type="ECO:0000259" key="7">
    <source>
        <dbReference type="PROSITE" id="PS50893"/>
    </source>
</evidence>
<dbReference type="CDD" id="cd03262">
    <property type="entry name" value="ABC_HisP_GlnQ"/>
    <property type="match status" value="1"/>
</dbReference>
<accession>A0A1Y6ITY2</accession>
<keyword evidence="4" id="KW-0547">Nucleotide-binding</keyword>
<reference evidence="9 10" key="1">
    <citation type="submission" date="2017-05" db="EMBL/GenBank/DDBJ databases">
        <authorList>
            <person name="Song R."/>
            <person name="Chenine A.L."/>
            <person name="Ruprecht R.M."/>
        </authorList>
    </citation>
    <scope>NUCLEOTIDE SEQUENCE [LARGE SCALE GENOMIC DNA]</scope>
    <source>
        <strain evidence="9 10">CECT 7927</strain>
    </source>
</reference>
<keyword evidence="5 9" id="KW-0067">ATP-binding</keyword>
<dbReference type="Proteomes" id="UP000196125">
    <property type="component" value="Unassembled WGS sequence"/>
</dbReference>
<dbReference type="AlphaFoldDB" id="A0A1Y6ITY2"/>
<dbReference type="PANTHER" id="PTHR43166">
    <property type="entry name" value="AMINO ACID IMPORT ATP-BINDING PROTEIN"/>
    <property type="match status" value="1"/>
</dbReference>
<evidence type="ECO:0000256" key="1">
    <source>
        <dbReference type="ARBA" id="ARBA00004417"/>
    </source>
</evidence>
<name>A0A1Y6ITY2_9VIBR</name>
<comment type="similarity">
    <text evidence="2">Belongs to the ABC transporter superfamily.</text>
</comment>
<dbReference type="InterPro" id="IPR017871">
    <property type="entry name" value="ABC_transporter-like_CS"/>
</dbReference>
<dbReference type="OrthoDB" id="9802264at2"/>
<dbReference type="InterPro" id="IPR003593">
    <property type="entry name" value="AAA+_ATPase"/>
</dbReference>
<dbReference type="SMART" id="SM00382">
    <property type="entry name" value="AAA"/>
    <property type="match status" value="1"/>
</dbReference>
<evidence type="ECO:0000256" key="5">
    <source>
        <dbReference type="ARBA" id="ARBA00022840"/>
    </source>
</evidence>
<feature type="domain" description="ABC transporter" evidence="7">
    <location>
        <begin position="6"/>
        <end position="252"/>
    </location>
</feature>
<dbReference type="Gene3D" id="3.40.50.300">
    <property type="entry name" value="P-loop containing nucleotide triphosphate hydrolases"/>
    <property type="match status" value="1"/>
</dbReference>
<keyword evidence="6" id="KW-0029">Amino-acid transport</keyword>
<evidence type="ECO:0000256" key="2">
    <source>
        <dbReference type="ARBA" id="ARBA00005417"/>
    </source>
</evidence>
<dbReference type="PANTHER" id="PTHR43166:SF15">
    <property type="entry name" value="HISTIDINE TRANSPORT ATP-BINDING PROTEIN HISP"/>
    <property type="match status" value="1"/>
</dbReference>
<evidence type="ECO:0000256" key="3">
    <source>
        <dbReference type="ARBA" id="ARBA00022448"/>
    </source>
</evidence>
<gene>
    <name evidence="9" type="primary">hisP</name>
    <name evidence="8" type="ORF">SBX37_18345</name>
    <name evidence="9" type="ORF">VIM7927_02392</name>
</gene>
<sequence>MQNTKLAVRDLHKKYGQHEVIKGVSLQANAGDVISIIGSSGSGKSTFLRCLNFLEKPSEGAIYINGQEILMNRDSDGQLKVIDHKQLQLLRTKLTMVFQHFNLWSHMTVLENVMVAPIQVLGISKQEARERAIAYLNKVGIDERAQQRYPTHLSGGQQQRVSIARALAMEPEVLLFDEPTSALDPELVGEVLKIMQQLAEEGKTMVVVTHEMGFARHVSNHVIFLHQGKIEEEGHPEEVFGQPKSERLQQFLSGALK</sequence>
<keyword evidence="3" id="KW-0813">Transport</keyword>
<dbReference type="InterPro" id="IPR050086">
    <property type="entry name" value="MetN_ABC_transporter-like"/>
</dbReference>
<dbReference type="PIRSF" id="PIRSF039085">
    <property type="entry name" value="ABC_ATPase_HisP"/>
    <property type="match status" value="1"/>
</dbReference>
<organism evidence="9 10">
    <name type="scientific">Vibrio mangrovi</name>
    <dbReference type="NCBI Taxonomy" id="474394"/>
    <lineage>
        <taxon>Bacteria</taxon>
        <taxon>Pseudomonadati</taxon>
        <taxon>Pseudomonadota</taxon>
        <taxon>Gammaproteobacteria</taxon>
        <taxon>Vibrionales</taxon>
        <taxon>Vibrionaceae</taxon>
        <taxon>Vibrio</taxon>
    </lineage>
</organism>
<dbReference type="Proteomes" id="UP001283366">
    <property type="component" value="Unassembled WGS sequence"/>
</dbReference>
<evidence type="ECO:0000313" key="9">
    <source>
        <dbReference type="EMBL" id="SMS01115.1"/>
    </source>
</evidence>
<dbReference type="EMBL" id="JAWRCO010000002">
    <property type="protein sequence ID" value="MDW6004823.1"/>
    <property type="molecule type" value="Genomic_DNA"/>
</dbReference>
<evidence type="ECO:0000256" key="4">
    <source>
        <dbReference type="ARBA" id="ARBA00022741"/>
    </source>
</evidence>
<dbReference type="GO" id="GO:0005524">
    <property type="term" value="F:ATP binding"/>
    <property type="evidence" value="ECO:0007669"/>
    <property type="project" value="UniProtKB-KW"/>
</dbReference>
<keyword evidence="11" id="KW-1185">Reference proteome</keyword>
<evidence type="ECO:0000313" key="8">
    <source>
        <dbReference type="EMBL" id="MDW6004823.1"/>
    </source>
</evidence>
<dbReference type="EMBL" id="FXXI01000003">
    <property type="protein sequence ID" value="SMS01115.1"/>
    <property type="molecule type" value="Genomic_DNA"/>
</dbReference>
<proteinExistence type="inferred from homology"/>